<keyword evidence="1" id="KW-0694">RNA-binding</keyword>
<dbReference type="EMBL" id="CP097510">
    <property type="protein sequence ID" value="URE29073.1"/>
    <property type="molecule type" value="Genomic_DNA"/>
</dbReference>
<dbReference type="SMART" id="SM00360">
    <property type="entry name" value="RRM"/>
    <property type="match status" value="1"/>
</dbReference>
<dbReference type="AlphaFoldDB" id="A0A9E7HFW8"/>
<dbReference type="CDD" id="cd00780">
    <property type="entry name" value="NTF2"/>
    <property type="match status" value="1"/>
</dbReference>
<dbReference type="InterPro" id="IPR035979">
    <property type="entry name" value="RBD_domain_sf"/>
</dbReference>
<dbReference type="InterPro" id="IPR018222">
    <property type="entry name" value="Nuclear_transport_factor_2_euk"/>
</dbReference>
<dbReference type="GO" id="GO:0003729">
    <property type="term" value="F:mRNA binding"/>
    <property type="evidence" value="ECO:0007669"/>
    <property type="project" value="TreeGrafter"/>
</dbReference>
<gene>
    <name evidence="4" type="ORF">MUK42_15419</name>
</gene>
<dbReference type="Pfam" id="PF00076">
    <property type="entry name" value="RRM_1"/>
    <property type="match status" value="1"/>
</dbReference>
<accession>A0A9E7HFW8</accession>
<evidence type="ECO:0000313" key="4">
    <source>
        <dbReference type="EMBL" id="URE29073.1"/>
    </source>
</evidence>
<dbReference type="Gene3D" id="3.30.70.330">
    <property type="match status" value="1"/>
</dbReference>
<organism evidence="4 5">
    <name type="scientific">Musa troglodytarum</name>
    <name type="common">fe'i banana</name>
    <dbReference type="NCBI Taxonomy" id="320322"/>
    <lineage>
        <taxon>Eukaryota</taxon>
        <taxon>Viridiplantae</taxon>
        <taxon>Streptophyta</taxon>
        <taxon>Embryophyta</taxon>
        <taxon>Tracheophyta</taxon>
        <taxon>Spermatophyta</taxon>
        <taxon>Magnoliopsida</taxon>
        <taxon>Liliopsida</taxon>
        <taxon>Zingiberales</taxon>
        <taxon>Musaceae</taxon>
        <taxon>Musa</taxon>
    </lineage>
</organism>
<dbReference type="GO" id="GO:0005829">
    <property type="term" value="C:cytosol"/>
    <property type="evidence" value="ECO:0007669"/>
    <property type="project" value="TreeGrafter"/>
</dbReference>
<dbReference type="Proteomes" id="UP001055439">
    <property type="component" value="Chromosome 8"/>
</dbReference>
<evidence type="ECO:0000313" key="5">
    <source>
        <dbReference type="Proteomes" id="UP001055439"/>
    </source>
</evidence>
<name>A0A9E7HFW8_9LILI</name>
<dbReference type="InterPro" id="IPR032710">
    <property type="entry name" value="NTF2-like_dom_sf"/>
</dbReference>
<dbReference type="SUPFAM" id="SSF54427">
    <property type="entry name" value="NTF2-like"/>
    <property type="match status" value="1"/>
</dbReference>
<dbReference type="SUPFAM" id="SSF54928">
    <property type="entry name" value="RNA-binding domain, RBD"/>
    <property type="match status" value="1"/>
</dbReference>
<reference evidence="4" key="1">
    <citation type="submission" date="2022-05" db="EMBL/GenBank/DDBJ databases">
        <title>The Musa troglodytarum L. genome provides insights into the mechanism of non-climacteric behaviour and enrichment of carotenoids.</title>
        <authorList>
            <person name="Wang J."/>
        </authorList>
    </citation>
    <scope>NUCLEOTIDE SEQUENCE</scope>
    <source>
        <tissue evidence="4">Leaf</tissue>
    </source>
</reference>
<dbReference type="InterPro" id="IPR000504">
    <property type="entry name" value="RRM_dom"/>
</dbReference>
<sequence length="388" mass="42701">MANRQPSAEVVGKAFIEQYCYVLRHHPEMVPQFYKESSKLGRPDDRGDVTSVTTIDGIKEKIMATRLGVPEIRKVDSQDSHNGGVLVHVTGRLIREDDVQRGFVQVFFLAPQETGYFVLNDMLRYTGDTDDQGSASDREETVPLPIDDVIATAYEVCDSMSNGECWTVQVKEPGNEICDSVKNGESSTVQERESSNEVLDVASDGCQVDTTLDQQMYKRTYADVMKAKKGGAVKASAAAPSKAVPTPTSDAPIFTSGAAGNNTSVCIKNIPFGATPALLEEHFKRFGPIKPGGIQVRTNKCRERPCCYGFVEFEMADSARSAIKASPIIISDRQVYIEQKKLFGSGVNDTRGRFPPGRGDGHLSAGARQHGNQKPFWRQSWQPQKLLR</sequence>
<dbReference type="PANTHER" id="PTHR10693:SF20">
    <property type="entry name" value="AT27578P"/>
    <property type="match status" value="1"/>
</dbReference>
<feature type="region of interest" description="Disordered" evidence="2">
    <location>
        <begin position="347"/>
        <end position="388"/>
    </location>
</feature>
<dbReference type="InterPro" id="IPR012677">
    <property type="entry name" value="Nucleotide-bd_a/b_plait_sf"/>
</dbReference>
<proteinExistence type="predicted"/>
<evidence type="ECO:0000259" key="3">
    <source>
        <dbReference type="SMART" id="SM00360"/>
    </source>
</evidence>
<dbReference type="GO" id="GO:1990904">
    <property type="term" value="C:ribonucleoprotein complex"/>
    <property type="evidence" value="ECO:0007669"/>
    <property type="project" value="TreeGrafter"/>
</dbReference>
<dbReference type="CDD" id="cd00590">
    <property type="entry name" value="RRM_SF"/>
    <property type="match status" value="1"/>
</dbReference>
<dbReference type="PANTHER" id="PTHR10693">
    <property type="entry name" value="RAS GTPASE-ACTIVATING PROTEIN-BINDING PROTEIN"/>
    <property type="match status" value="1"/>
</dbReference>
<dbReference type="Pfam" id="PF02136">
    <property type="entry name" value="NTF2"/>
    <property type="match status" value="1"/>
</dbReference>
<feature type="domain" description="RRM" evidence="3">
    <location>
        <begin position="264"/>
        <end position="338"/>
    </location>
</feature>
<evidence type="ECO:0000256" key="2">
    <source>
        <dbReference type="SAM" id="MobiDB-lite"/>
    </source>
</evidence>
<evidence type="ECO:0000256" key="1">
    <source>
        <dbReference type="ARBA" id="ARBA00022884"/>
    </source>
</evidence>
<dbReference type="OrthoDB" id="339151at2759"/>
<dbReference type="InterPro" id="IPR039539">
    <property type="entry name" value="Ras_GTPase_bind_prot"/>
</dbReference>
<feature type="compositionally biased region" description="Polar residues" evidence="2">
    <location>
        <begin position="379"/>
        <end position="388"/>
    </location>
</feature>
<dbReference type="InterPro" id="IPR002075">
    <property type="entry name" value="NTF2_dom"/>
</dbReference>
<protein>
    <submittedName>
        <fullName evidence="4">Nuclear transport factor 2 (NTF2) domain</fullName>
    </submittedName>
</protein>
<keyword evidence="5" id="KW-1185">Reference proteome</keyword>
<dbReference type="Gene3D" id="3.10.450.50">
    <property type="match status" value="1"/>
</dbReference>